<dbReference type="Gene3D" id="3.90.215.10">
    <property type="entry name" value="Gamma Fibrinogen, chain A, domain 1"/>
    <property type="match status" value="1"/>
</dbReference>
<keyword evidence="3" id="KW-1185">Reference proteome</keyword>
<dbReference type="InterPro" id="IPR014716">
    <property type="entry name" value="Fibrinogen_a/b/g_C_1"/>
</dbReference>
<sequence>MTGGSEVGVTDCLDVQRLHPSSPDGVYRVTLWKSQTAISVYCDMTSSNGGWTVFQNRYDGSEEFYLDLKAYTEGFGNTLAEFWLGLRYIKELADQGNSTLRMEVSAADGSEAYEEWPDFRLGDAPGYKLHVGGNGTGTAGDDSLYFSRFQNGTNFTAKGSTCGNKRRGGWWYDECTLINLNGHYASPGTDSGG</sequence>
<proteinExistence type="predicted"/>
<dbReference type="InterPro" id="IPR036056">
    <property type="entry name" value="Fibrinogen-like_C"/>
</dbReference>
<gene>
    <name evidence="2" type="ORF">MAR_032265</name>
</gene>
<dbReference type="PROSITE" id="PS51406">
    <property type="entry name" value="FIBRINOGEN_C_2"/>
    <property type="match status" value="1"/>
</dbReference>
<reference evidence="2" key="1">
    <citation type="submission" date="2022-11" db="EMBL/GenBank/DDBJ databases">
        <title>Centuries of genome instability and evolution in soft-shell clam transmissible cancer (bioRxiv).</title>
        <authorList>
            <person name="Hart S.F.M."/>
            <person name="Yonemitsu M.A."/>
            <person name="Giersch R.M."/>
            <person name="Beal B.F."/>
            <person name="Arriagada G."/>
            <person name="Davis B.W."/>
            <person name="Ostrander E.A."/>
            <person name="Goff S.P."/>
            <person name="Metzger M.J."/>
        </authorList>
    </citation>
    <scope>NUCLEOTIDE SEQUENCE</scope>
    <source>
        <strain evidence="2">MELC-2E11</strain>
        <tissue evidence="2">Siphon/mantle</tissue>
    </source>
</reference>
<accession>A0ABY7F9J9</accession>
<feature type="domain" description="Fibrinogen C-terminal" evidence="1">
    <location>
        <begin position="3"/>
        <end position="193"/>
    </location>
</feature>
<organism evidence="2 3">
    <name type="scientific">Mya arenaria</name>
    <name type="common">Soft-shell clam</name>
    <dbReference type="NCBI Taxonomy" id="6604"/>
    <lineage>
        <taxon>Eukaryota</taxon>
        <taxon>Metazoa</taxon>
        <taxon>Spiralia</taxon>
        <taxon>Lophotrochozoa</taxon>
        <taxon>Mollusca</taxon>
        <taxon>Bivalvia</taxon>
        <taxon>Autobranchia</taxon>
        <taxon>Heteroconchia</taxon>
        <taxon>Euheterodonta</taxon>
        <taxon>Imparidentia</taxon>
        <taxon>Neoheterodontei</taxon>
        <taxon>Myida</taxon>
        <taxon>Myoidea</taxon>
        <taxon>Myidae</taxon>
        <taxon>Mya</taxon>
    </lineage>
</organism>
<dbReference type="PANTHER" id="PTHR19143">
    <property type="entry name" value="FIBRINOGEN/TENASCIN/ANGIOPOEITIN"/>
    <property type="match status" value="1"/>
</dbReference>
<protein>
    <submittedName>
        <fullName evidence="2">FIBA-like protein</fullName>
    </submittedName>
</protein>
<evidence type="ECO:0000313" key="3">
    <source>
        <dbReference type="Proteomes" id="UP001164746"/>
    </source>
</evidence>
<dbReference type="NCBIfam" id="NF040941">
    <property type="entry name" value="GGGWT_bact"/>
    <property type="match status" value="1"/>
</dbReference>
<dbReference type="InterPro" id="IPR002181">
    <property type="entry name" value="Fibrinogen_a/b/g_C_dom"/>
</dbReference>
<dbReference type="Pfam" id="PF00147">
    <property type="entry name" value="Fibrinogen_C"/>
    <property type="match status" value="1"/>
</dbReference>
<dbReference type="SUPFAM" id="SSF56496">
    <property type="entry name" value="Fibrinogen C-terminal domain-like"/>
    <property type="match status" value="1"/>
</dbReference>
<dbReference type="Proteomes" id="UP001164746">
    <property type="component" value="Chromosome 10"/>
</dbReference>
<dbReference type="EMBL" id="CP111021">
    <property type="protein sequence ID" value="WAR17671.1"/>
    <property type="molecule type" value="Genomic_DNA"/>
</dbReference>
<dbReference type="InterPro" id="IPR050373">
    <property type="entry name" value="Fibrinogen_C-term_domain"/>
</dbReference>
<evidence type="ECO:0000313" key="2">
    <source>
        <dbReference type="EMBL" id="WAR17671.1"/>
    </source>
</evidence>
<dbReference type="SMART" id="SM00186">
    <property type="entry name" value="FBG"/>
    <property type="match status" value="1"/>
</dbReference>
<dbReference type="PANTHER" id="PTHR19143:SF394">
    <property type="entry name" value="ANGIOPOIETIN-RELATED PROTEIN 3-LIKE"/>
    <property type="match status" value="1"/>
</dbReference>
<evidence type="ECO:0000259" key="1">
    <source>
        <dbReference type="PROSITE" id="PS51406"/>
    </source>
</evidence>
<name>A0ABY7F9J9_MYAAR</name>